<dbReference type="PRINTS" id="PR00080">
    <property type="entry name" value="SDRFAMILY"/>
</dbReference>
<evidence type="ECO:0000256" key="1">
    <source>
        <dbReference type="ARBA" id="ARBA00006484"/>
    </source>
</evidence>
<sequence>MTRKLCLITGASAGIGAALAREFASRGWDLALTARRKDRLEDLAEELKAKFGVDSLIIPADLSKKTAPKAIVKAIQDAGRQVDGLVNNAGYGLPGTFTQPKWKDHEQFLQVMLTAPLELCYLTLPGMRERKFGRIINVASLAGHLPGSMGHTLYGADKSFLVKFSESLNLENTPHGVHVSALCPGFTYSEFHDVNATRSMVAKMPGYMWQTAEEVARSGVQAVEKNAAVLVTGGVNKTIAILAKLLPGWLARNMMRSQSKNFRKQEGE</sequence>
<gene>
    <name evidence="3" type="ORF">MNBD_ALPHA06-1009</name>
</gene>
<dbReference type="InterPro" id="IPR002347">
    <property type="entry name" value="SDR_fam"/>
</dbReference>
<dbReference type="Pfam" id="PF00106">
    <property type="entry name" value="adh_short"/>
    <property type="match status" value="1"/>
</dbReference>
<proteinExistence type="inferred from homology"/>
<accession>A0A3B0SBH2</accession>
<organism evidence="3">
    <name type="scientific">hydrothermal vent metagenome</name>
    <dbReference type="NCBI Taxonomy" id="652676"/>
    <lineage>
        <taxon>unclassified sequences</taxon>
        <taxon>metagenomes</taxon>
        <taxon>ecological metagenomes</taxon>
    </lineage>
</organism>
<dbReference type="AlphaFoldDB" id="A0A3B0SBH2"/>
<dbReference type="Gene3D" id="3.40.50.720">
    <property type="entry name" value="NAD(P)-binding Rossmann-like Domain"/>
    <property type="match status" value="1"/>
</dbReference>
<dbReference type="SUPFAM" id="SSF51735">
    <property type="entry name" value="NAD(P)-binding Rossmann-fold domains"/>
    <property type="match status" value="1"/>
</dbReference>
<dbReference type="CDD" id="cd05233">
    <property type="entry name" value="SDR_c"/>
    <property type="match status" value="1"/>
</dbReference>
<name>A0A3B0SBH2_9ZZZZ</name>
<dbReference type="PRINTS" id="PR00081">
    <property type="entry name" value="GDHRDH"/>
</dbReference>
<dbReference type="EC" id="1.1.1.36" evidence="3"/>
<dbReference type="InterPro" id="IPR036291">
    <property type="entry name" value="NAD(P)-bd_dom_sf"/>
</dbReference>
<reference evidence="3" key="1">
    <citation type="submission" date="2018-06" db="EMBL/GenBank/DDBJ databases">
        <authorList>
            <person name="Zhirakovskaya E."/>
        </authorList>
    </citation>
    <scope>NUCLEOTIDE SEQUENCE</scope>
</reference>
<protein>
    <submittedName>
        <fullName evidence="3">Acetoacetyl-CoA reductase of ethylmalonyl-CoA pathway</fullName>
        <ecNumber evidence="3">1.1.1.36</ecNumber>
    </submittedName>
</protein>
<keyword evidence="2 3" id="KW-0560">Oxidoreductase</keyword>
<dbReference type="GO" id="GO:0018454">
    <property type="term" value="F:acetoacetyl-CoA reductase activity"/>
    <property type="evidence" value="ECO:0007669"/>
    <property type="project" value="UniProtKB-EC"/>
</dbReference>
<evidence type="ECO:0000256" key="2">
    <source>
        <dbReference type="ARBA" id="ARBA00023002"/>
    </source>
</evidence>
<dbReference type="PIRSF" id="PIRSF000126">
    <property type="entry name" value="11-beta-HSD1"/>
    <property type="match status" value="1"/>
</dbReference>
<dbReference type="PANTHER" id="PTHR44196:SF2">
    <property type="entry name" value="SHORT-CHAIN DEHYDROGENASE-RELATED"/>
    <property type="match status" value="1"/>
</dbReference>
<dbReference type="GO" id="GO:0016020">
    <property type="term" value="C:membrane"/>
    <property type="evidence" value="ECO:0007669"/>
    <property type="project" value="TreeGrafter"/>
</dbReference>
<dbReference type="EMBL" id="UOEE01000169">
    <property type="protein sequence ID" value="VAV93663.1"/>
    <property type="molecule type" value="Genomic_DNA"/>
</dbReference>
<comment type="similarity">
    <text evidence="1">Belongs to the short-chain dehydrogenases/reductases (SDR) family.</text>
</comment>
<dbReference type="PANTHER" id="PTHR44196">
    <property type="entry name" value="DEHYDROGENASE/REDUCTASE SDR FAMILY MEMBER 7B"/>
    <property type="match status" value="1"/>
</dbReference>
<evidence type="ECO:0000313" key="3">
    <source>
        <dbReference type="EMBL" id="VAV93663.1"/>
    </source>
</evidence>